<dbReference type="InterPro" id="IPR004358">
    <property type="entry name" value="Sig_transdc_His_kin-like_C"/>
</dbReference>
<keyword evidence="12 21" id="KW-0418">Kinase</keyword>
<dbReference type="PROSITE" id="PS50109">
    <property type="entry name" value="HIS_KIN"/>
    <property type="match status" value="1"/>
</dbReference>
<reference evidence="21 22" key="1">
    <citation type="submission" date="2018-07" db="EMBL/GenBank/DDBJ databases">
        <title>Genomic Encyclopedia of Type Strains, Phase III (KMG-III): the genomes of soil and plant-associated and newly described type strains.</title>
        <authorList>
            <person name="Whitman W."/>
        </authorList>
    </citation>
    <scope>NUCLEOTIDE SEQUENCE [LARGE SCALE GENOMIC DNA]</scope>
    <source>
        <strain evidence="21 22">CECT 7287</strain>
    </source>
</reference>
<accession>A0A3D9INV8</accession>
<keyword evidence="13" id="KW-0067">ATP-binding</keyword>
<dbReference type="GO" id="GO:0000155">
    <property type="term" value="F:phosphorelay sensor kinase activity"/>
    <property type="evidence" value="ECO:0007669"/>
    <property type="project" value="InterPro"/>
</dbReference>
<dbReference type="Proteomes" id="UP000256977">
    <property type="component" value="Unassembled WGS sequence"/>
</dbReference>
<name>A0A3D9INV8_9BACL</name>
<feature type="transmembrane region" description="Helical" evidence="19">
    <location>
        <begin position="228"/>
        <end position="249"/>
    </location>
</feature>
<dbReference type="GO" id="GO:0051539">
    <property type="term" value="F:4 iron, 4 sulfur cluster binding"/>
    <property type="evidence" value="ECO:0007669"/>
    <property type="project" value="UniProtKB-KW"/>
</dbReference>
<evidence type="ECO:0000256" key="19">
    <source>
        <dbReference type="SAM" id="Phobius"/>
    </source>
</evidence>
<dbReference type="InterPro" id="IPR005467">
    <property type="entry name" value="His_kinase_dom"/>
</dbReference>
<dbReference type="AlphaFoldDB" id="A0A3D9INV8"/>
<evidence type="ECO:0000256" key="15">
    <source>
        <dbReference type="ARBA" id="ARBA00023012"/>
    </source>
</evidence>
<comment type="caution">
    <text evidence="21">The sequence shown here is derived from an EMBL/GenBank/DDBJ whole genome shotgun (WGS) entry which is preliminary data.</text>
</comment>
<dbReference type="CDD" id="cd16917">
    <property type="entry name" value="HATPase_UhpB-NarQ-NarX-like"/>
    <property type="match status" value="1"/>
</dbReference>
<evidence type="ECO:0000256" key="9">
    <source>
        <dbReference type="ARBA" id="ARBA00022679"/>
    </source>
</evidence>
<keyword evidence="7" id="KW-0963">Cytoplasm</keyword>
<evidence type="ECO:0000256" key="18">
    <source>
        <dbReference type="ARBA" id="ARBA00030800"/>
    </source>
</evidence>
<evidence type="ECO:0000256" key="12">
    <source>
        <dbReference type="ARBA" id="ARBA00022777"/>
    </source>
</evidence>
<comment type="cofactor">
    <cofactor evidence="2">
        <name>[4Fe-4S] cluster</name>
        <dbReference type="ChEBI" id="CHEBI:49883"/>
    </cofactor>
</comment>
<evidence type="ECO:0000256" key="11">
    <source>
        <dbReference type="ARBA" id="ARBA00022741"/>
    </source>
</evidence>
<keyword evidence="10" id="KW-0479">Metal-binding</keyword>
<organism evidence="21 22">
    <name type="scientific">Cohnella phaseoli</name>
    <dbReference type="NCBI Taxonomy" id="456490"/>
    <lineage>
        <taxon>Bacteria</taxon>
        <taxon>Bacillati</taxon>
        <taxon>Bacillota</taxon>
        <taxon>Bacilli</taxon>
        <taxon>Bacillales</taxon>
        <taxon>Paenibacillaceae</taxon>
        <taxon>Cohnella</taxon>
    </lineage>
</organism>
<feature type="transmembrane region" description="Helical" evidence="19">
    <location>
        <begin position="15"/>
        <end position="33"/>
    </location>
</feature>
<keyword evidence="16" id="KW-0411">Iron-sulfur</keyword>
<dbReference type="GO" id="GO:0046983">
    <property type="term" value="F:protein dimerization activity"/>
    <property type="evidence" value="ECO:0007669"/>
    <property type="project" value="InterPro"/>
</dbReference>
<dbReference type="InterPro" id="IPR036890">
    <property type="entry name" value="HATPase_C_sf"/>
</dbReference>
<evidence type="ECO:0000256" key="1">
    <source>
        <dbReference type="ARBA" id="ARBA00000085"/>
    </source>
</evidence>
<comment type="catalytic activity">
    <reaction evidence="1">
        <text>ATP + protein L-histidine = ADP + protein N-phospho-L-histidine.</text>
        <dbReference type="EC" id="2.7.13.3"/>
    </reaction>
</comment>
<dbReference type="PANTHER" id="PTHR24421:SF10">
    <property type="entry name" value="NITRATE_NITRITE SENSOR PROTEIN NARQ"/>
    <property type="match status" value="1"/>
</dbReference>
<evidence type="ECO:0000256" key="14">
    <source>
        <dbReference type="ARBA" id="ARBA00023004"/>
    </source>
</evidence>
<evidence type="ECO:0000256" key="10">
    <source>
        <dbReference type="ARBA" id="ARBA00022723"/>
    </source>
</evidence>
<feature type="transmembrane region" description="Helical" evidence="19">
    <location>
        <begin position="166"/>
        <end position="184"/>
    </location>
</feature>
<dbReference type="Gene3D" id="3.30.565.10">
    <property type="entry name" value="Histidine kinase-like ATPase, C-terminal domain"/>
    <property type="match status" value="1"/>
</dbReference>
<keyword evidence="9" id="KW-0808">Transferase</keyword>
<keyword evidence="6" id="KW-0004">4Fe-4S</keyword>
<dbReference type="Gene3D" id="1.20.5.1930">
    <property type="match status" value="1"/>
</dbReference>
<keyword evidence="22" id="KW-1185">Reference proteome</keyword>
<evidence type="ECO:0000259" key="20">
    <source>
        <dbReference type="PROSITE" id="PS50109"/>
    </source>
</evidence>
<keyword evidence="19" id="KW-0812">Transmembrane</keyword>
<evidence type="ECO:0000256" key="7">
    <source>
        <dbReference type="ARBA" id="ARBA00022490"/>
    </source>
</evidence>
<dbReference type="EMBL" id="QRDZ01000026">
    <property type="protein sequence ID" value="RED63421.1"/>
    <property type="molecule type" value="Genomic_DNA"/>
</dbReference>
<gene>
    <name evidence="21" type="ORF">DFP98_12697</name>
</gene>
<dbReference type="SUPFAM" id="SSF55874">
    <property type="entry name" value="ATPase domain of HSP90 chaperone/DNA topoisomerase II/histidine kinase"/>
    <property type="match status" value="1"/>
</dbReference>
<evidence type="ECO:0000313" key="21">
    <source>
        <dbReference type="EMBL" id="RED63421.1"/>
    </source>
</evidence>
<evidence type="ECO:0000256" key="13">
    <source>
        <dbReference type="ARBA" id="ARBA00022840"/>
    </source>
</evidence>
<keyword evidence="19" id="KW-0472">Membrane</keyword>
<dbReference type="GO" id="GO:0046872">
    <property type="term" value="F:metal ion binding"/>
    <property type="evidence" value="ECO:0007669"/>
    <property type="project" value="UniProtKB-KW"/>
</dbReference>
<dbReference type="PANTHER" id="PTHR24421">
    <property type="entry name" value="NITRATE/NITRITE SENSOR PROTEIN NARX-RELATED"/>
    <property type="match status" value="1"/>
</dbReference>
<evidence type="ECO:0000256" key="16">
    <source>
        <dbReference type="ARBA" id="ARBA00023014"/>
    </source>
</evidence>
<evidence type="ECO:0000256" key="8">
    <source>
        <dbReference type="ARBA" id="ARBA00022553"/>
    </source>
</evidence>
<dbReference type="Pfam" id="PF07730">
    <property type="entry name" value="HisKA_3"/>
    <property type="match status" value="1"/>
</dbReference>
<dbReference type="InterPro" id="IPR011712">
    <property type="entry name" value="Sig_transdc_His_kin_sub3_dim/P"/>
</dbReference>
<protein>
    <recommendedName>
        <fullName evidence="5">Oxygen sensor histidine kinase NreB</fullName>
        <ecNumber evidence="4">2.7.13.3</ecNumber>
    </recommendedName>
    <alternativeName>
        <fullName evidence="18">Nitrogen regulation protein B</fullName>
    </alternativeName>
</protein>
<keyword evidence="11" id="KW-0547">Nucleotide-binding</keyword>
<keyword evidence="8" id="KW-0597">Phosphoprotein</keyword>
<evidence type="ECO:0000313" key="22">
    <source>
        <dbReference type="Proteomes" id="UP000256977"/>
    </source>
</evidence>
<dbReference type="PRINTS" id="PR00344">
    <property type="entry name" value="BCTRLSENSOR"/>
</dbReference>
<feature type="transmembrane region" description="Helical" evidence="19">
    <location>
        <begin position="136"/>
        <end position="154"/>
    </location>
</feature>
<dbReference type="GO" id="GO:0005524">
    <property type="term" value="F:ATP binding"/>
    <property type="evidence" value="ECO:0007669"/>
    <property type="project" value="UniProtKB-KW"/>
</dbReference>
<dbReference type="GO" id="GO:0005737">
    <property type="term" value="C:cytoplasm"/>
    <property type="evidence" value="ECO:0007669"/>
    <property type="project" value="UniProtKB-SubCell"/>
</dbReference>
<dbReference type="GO" id="GO:0016020">
    <property type="term" value="C:membrane"/>
    <property type="evidence" value="ECO:0007669"/>
    <property type="project" value="InterPro"/>
</dbReference>
<evidence type="ECO:0000256" key="6">
    <source>
        <dbReference type="ARBA" id="ARBA00022485"/>
    </source>
</evidence>
<feature type="transmembrane region" description="Helical" evidence="19">
    <location>
        <begin position="106"/>
        <end position="124"/>
    </location>
</feature>
<evidence type="ECO:0000256" key="5">
    <source>
        <dbReference type="ARBA" id="ARBA00017322"/>
    </source>
</evidence>
<evidence type="ECO:0000256" key="4">
    <source>
        <dbReference type="ARBA" id="ARBA00012438"/>
    </source>
</evidence>
<proteinExistence type="predicted"/>
<dbReference type="RefSeq" id="WP_116063781.1">
    <property type="nucleotide sequence ID" value="NZ_QRDZ01000026.1"/>
</dbReference>
<feature type="transmembrane region" description="Helical" evidence="19">
    <location>
        <begin position="294"/>
        <end position="317"/>
    </location>
</feature>
<comment type="function">
    <text evidence="17">Member of the two-component regulatory system NreB/NreC involved in the control of dissimilatory nitrate/nitrite reduction in response to oxygen. NreB functions as a direct oxygen sensor histidine kinase which is autophosphorylated, in the absence of oxygen, probably at the conserved histidine residue, and transfers its phosphate group probably to a conserved aspartate residue of NreC. NreB/NreC activates the expression of the nitrate (narGHJI) and nitrite (nir) reductase operons, as well as the putative nitrate transporter gene narT.</text>
</comment>
<evidence type="ECO:0000256" key="3">
    <source>
        <dbReference type="ARBA" id="ARBA00004496"/>
    </source>
</evidence>
<dbReference type="InterPro" id="IPR003594">
    <property type="entry name" value="HATPase_dom"/>
</dbReference>
<feature type="domain" description="Histidine kinase" evidence="20">
    <location>
        <begin position="494"/>
        <end position="682"/>
    </location>
</feature>
<feature type="transmembrane region" description="Helical" evidence="19">
    <location>
        <begin position="261"/>
        <end position="282"/>
    </location>
</feature>
<dbReference type="SMART" id="SM00387">
    <property type="entry name" value="HATPase_c"/>
    <property type="match status" value="1"/>
</dbReference>
<keyword evidence="19" id="KW-1133">Transmembrane helix</keyword>
<feature type="transmembrane region" description="Helical" evidence="19">
    <location>
        <begin position="40"/>
        <end position="57"/>
    </location>
</feature>
<dbReference type="InterPro" id="IPR050482">
    <property type="entry name" value="Sensor_HK_TwoCompSys"/>
</dbReference>
<keyword evidence="15" id="KW-0902">Two-component regulatory system</keyword>
<feature type="transmembrane region" description="Helical" evidence="19">
    <location>
        <begin position="77"/>
        <end position="99"/>
    </location>
</feature>
<sequence>MRFLHTAKAQFSLKAGLHALWWTVVAASFIVSLDSYMRGWGFYDAACGGSICNYFFYMNEPQLSQLASIGITPALYSGVTVALLALHNLSAWAIGLLLYRYGWKDPFCVTASLLLIAVGIYFNADTTTGDFFVVNMLYSVLNVIGSIYVVFLFLIPDGRFVPRWTVIPAALYLVESVVRLFPPIHPYLDWPYWLHHVCFLSLNILVLYAQAKRYAKEASPEKRRQLRWLMTGLSLYSVVSLLIPLPLFNEHGIWRLIVQNIMYASLLILPFSVGVIVLEARIRHMSAAFNRTMVYLVLSVFGVMAYVLIVGTLGVLVQGETQTFVALLATGLIAVMFHPLRELVQREANRLVYGEREDPYAVLSKLTEQLETSLTHRSLLPAVVAKIASALRLPFVAIDVYGSESIERLAAYGEPGPHTSTLELEVRGVPVGRLVLGVERLQNAIPPDKRFLADDLVRQVSIAVQTVRLTGDLQRSRERLITAREEERRRLRRDLHDGLGSSLATMALRLEDTVQSQEELPERSRKALETIQLQMRESIADIRRLVYSLRPPALDEFGFAFALKELILQYETSSLQIVLEGAEREMDLSAAAEVAVYRIVQESLTNVARHAQASRCLIRLWKEEGHLNIQIADNGRGVPADLTPGVGVRSIRERAEELGGTMALHSASGQGTDIRVRLPVEERRKKDDNYGEGSFTNFAG</sequence>
<feature type="transmembrane region" description="Helical" evidence="19">
    <location>
        <begin position="190"/>
        <end position="208"/>
    </location>
</feature>
<keyword evidence="14" id="KW-0408">Iron</keyword>
<dbReference type="Pfam" id="PF02518">
    <property type="entry name" value="HATPase_c"/>
    <property type="match status" value="1"/>
</dbReference>
<dbReference type="OrthoDB" id="227596at2"/>
<evidence type="ECO:0000256" key="2">
    <source>
        <dbReference type="ARBA" id="ARBA00001966"/>
    </source>
</evidence>
<dbReference type="EC" id="2.7.13.3" evidence="4"/>
<evidence type="ECO:0000256" key="17">
    <source>
        <dbReference type="ARBA" id="ARBA00024827"/>
    </source>
</evidence>
<comment type="subcellular location">
    <subcellularLocation>
        <location evidence="3">Cytoplasm</location>
    </subcellularLocation>
</comment>